<reference evidence="1 2" key="2">
    <citation type="submission" date="2018-11" db="EMBL/GenBank/DDBJ databases">
        <authorList>
            <consortium name="Pathogen Informatics"/>
        </authorList>
    </citation>
    <scope>NUCLEOTIDE SEQUENCE [LARGE SCALE GENOMIC DNA]</scope>
    <source>
        <strain evidence="1 2">Costa Rica</strain>
    </source>
</reference>
<sequence length="61" mass="7315">MLIILICASPQTCIFYFYWILHDPSFTSTLRISALFTFDSFPRIHYPRKSSNFYVWLRFAA</sequence>
<dbReference type="AlphaFoldDB" id="A0A0R3PNG7"/>
<evidence type="ECO:0000313" key="1">
    <source>
        <dbReference type="EMBL" id="VDM58177.1"/>
    </source>
</evidence>
<reference evidence="3" key="1">
    <citation type="submission" date="2017-02" db="UniProtKB">
        <authorList>
            <consortium name="WormBaseParasite"/>
        </authorList>
    </citation>
    <scope>IDENTIFICATION</scope>
</reference>
<dbReference type="EMBL" id="UYYA01003959">
    <property type="protein sequence ID" value="VDM58177.1"/>
    <property type="molecule type" value="Genomic_DNA"/>
</dbReference>
<evidence type="ECO:0000313" key="2">
    <source>
        <dbReference type="Proteomes" id="UP000267027"/>
    </source>
</evidence>
<name>A0A0R3PNG7_ANGCS</name>
<proteinExistence type="predicted"/>
<accession>A0A0R3PNG7</accession>
<dbReference type="WBParaSite" id="ACOC_0000659101-mRNA-1">
    <property type="protein sequence ID" value="ACOC_0000659101-mRNA-1"/>
    <property type="gene ID" value="ACOC_0000659101"/>
</dbReference>
<dbReference type="Proteomes" id="UP000267027">
    <property type="component" value="Unassembled WGS sequence"/>
</dbReference>
<protein>
    <submittedName>
        <fullName evidence="3">Secreted protein</fullName>
    </submittedName>
</protein>
<organism evidence="3">
    <name type="scientific">Angiostrongylus costaricensis</name>
    <name type="common">Nematode worm</name>
    <dbReference type="NCBI Taxonomy" id="334426"/>
    <lineage>
        <taxon>Eukaryota</taxon>
        <taxon>Metazoa</taxon>
        <taxon>Ecdysozoa</taxon>
        <taxon>Nematoda</taxon>
        <taxon>Chromadorea</taxon>
        <taxon>Rhabditida</taxon>
        <taxon>Rhabditina</taxon>
        <taxon>Rhabditomorpha</taxon>
        <taxon>Strongyloidea</taxon>
        <taxon>Metastrongylidae</taxon>
        <taxon>Angiostrongylus</taxon>
    </lineage>
</organism>
<gene>
    <name evidence="1" type="ORF">ACOC_LOCUS6592</name>
</gene>
<keyword evidence="2" id="KW-1185">Reference proteome</keyword>
<evidence type="ECO:0000313" key="3">
    <source>
        <dbReference type="WBParaSite" id="ACOC_0000659101-mRNA-1"/>
    </source>
</evidence>